<evidence type="ECO:0000259" key="3">
    <source>
        <dbReference type="Pfam" id="PF05175"/>
    </source>
</evidence>
<evidence type="ECO:0000313" key="5">
    <source>
        <dbReference type="Proteomes" id="UP001381003"/>
    </source>
</evidence>
<keyword evidence="1 4" id="KW-0489">Methyltransferase</keyword>
<proteinExistence type="predicted"/>
<name>A0ABZ2FDL6_9MICO</name>
<evidence type="ECO:0000256" key="2">
    <source>
        <dbReference type="ARBA" id="ARBA00022679"/>
    </source>
</evidence>
<dbReference type="PANTHER" id="PTHR47816">
    <property type="entry name" value="RIBOSOMAL RNA SMALL SUBUNIT METHYLTRANSFERASE C"/>
    <property type="match status" value="1"/>
</dbReference>
<protein>
    <submittedName>
        <fullName evidence="4">Class I SAM-dependent methyltransferase</fullName>
    </submittedName>
</protein>
<dbReference type="Pfam" id="PF05175">
    <property type="entry name" value="MTS"/>
    <property type="match status" value="1"/>
</dbReference>
<evidence type="ECO:0000313" key="4">
    <source>
        <dbReference type="EMBL" id="WWF04613.1"/>
    </source>
</evidence>
<dbReference type="InterPro" id="IPR007848">
    <property type="entry name" value="Small_mtfrase_dom"/>
</dbReference>
<dbReference type="Gene3D" id="3.40.50.150">
    <property type="entry name" value="Vaccinia Virus protein VP39"/>
    <property type="match status" value="1"/>
</dbReference>
<dbReference type="EMBL" id="CP104874">
    <property type="protein sequence ID" value="WWF04613.1"/>
    <property type="molecule type" value="Genomic_DNA"/>
</dbReference>
<reference evidence="4 5" key="1">
    <citation type="submission" date="2022-09" db="EMBL/GenBank/DDBJ databases">
        <title>Complete genome sequence of Janibacter terrae strain COS04-44, PCL-degrading bacteria isolated from oil spilled coast.</title>
        <authorList>
            <person name="Park H."/>
            <person name="Kim J.Y."/>
            <person name="An S.H."/>
            <person name="Lee C.M."/>
            <person name="Weon H.-Y."/>
        </authorList>
    </citation>
    <scope>NUCLEOTIDE SEQUENCE [LARGE SCALE GENOMIC DNA]</scope>
    <source>
        <strain evidence="4 5">COS04-44</strain>
    </source>
</reference>
<dbReference type="GO" id="GO:0008168">
    <property type="term" value="F:methyltransferase activity"/>
    <property type="evidence" value="ECO:0007669"/>
    <property type="project" value="UniProtKB-KW"/>
</dbReference>
<evidence type="ECO:0000256" key="1">
    <source>
        <dbReference type="ARBA" id="ARBA00022603"/>
    </source>
</evidence>
<keyword evidence="2" id="KW-0808">Transferase</keyword>
<keyword evidence="5" id="KW-1185">Reference proteome</keyword>
<sequence>MTDHYFTDSPAATDRERRPLTLELASREVTVETAGGIFSPGGLDRATAILLAEVPDPPAAGDLLDIGCGWGPIALTLAMRSPEATVWAVDVTERALDLTRRNAAGLGLANVRTARPDEVPADVAFAAIWSNPPIRIGKPAVQDLLGTWLPRLAKGADAHLVIGKNLGADGYARWITDELGLPTERVTTSKGFRVLRSTRPAAG</sequence>
<dbReference type="InterPro" id="IPR046977">
    <property type="entry name" value="RsmC/RlmG"/>
</dbReference>
<dbReference type="SUPFAM" id="SSF53335">
    <property type="entry name" value="S-adenosyl-L-methionine-dependent methyltransferases"/>
    <property type="match status" value="1"/>
</dbReference>
<accession>A0ABZ2FDL6</accession>
<dbReference type="RefSeq" id="WP_338537908.1">
    <property type="nucleotide sequence ID" value="NZ_CP104874.1"/>
</dbReference>
<dbReference type="InterPro" id="IPR029063">
    <property type="entry name" value="SAM-dependent_MTases_sf"/>
</dbReference>
<gene>
    <name evidence="4" type="ORF">N5P18_13105</name>
</gene>
<dbReference type="CDD" id="cd02440">
    <property type="entry name" value="AdoMet_MTases"/>
    <property type="match status" value="1"/>
</dbReference>
<feature type="domain" description="Methyltransferase small" evidence="3">
    <location>
        <begin position="28"/>
        <end position="195"/>
    </location>
</feature>
<dbReference type="GO" id="GO:0032259">
    <property type="term" value="P:methylation"/>
    <property type="evidence" value="ECO:0007669"/>
    <property type="project" value="UniProtKB-KW"/>
</dbReference>
<organism evidence="4 5">
    <name type="scientific">Janibacter terrae</name>
    <dbReference type="NCBI Taxonomy" id="103817"/>
    <lineage>
        <taxon>Bacteria</taxon>
        <taxon>Bacillati</taxon>
        <taxon>Actinomycetota</taxon>
        <taxon>Actinomycetes</taxon>
        <taxon>Micrococcales</taxon>
        <taxon>Intrasporangiaceae</taxon>
        <taxon>Janibacter</taxon>
    </lineage>
</organism>
<dbReference type="PANTHER" id="PTHR47816:SF4">
    <property type="entry name" value="RIBOSOMAL RNA SMALL SUBUNIT METHYLTRANSFERASE C"/>
    <property type="match status" value="1"/>
</dbReference>
<dbReference type="Proteomes" id="UP001381003">
    <property type="component" value="Chromosome"/>
</dbReference>